<evidence type="ECO:0000313" key="2">
    <source>
        <dbReference type="Proteomes" id="UP000189670"/>
    </source>
</evidence>
<organism evidence="1 2">
    <name type="scientific">Candidatus Magnetoglobus multicellularis str. Araruama</name>
    <dbReference type="NCBI Taxonomy" id="890399"/>
    <lineage>
        <taxon>Bacteria</taxon>
        <taxon>Pseudomonadati</taxon>
        <taxon>Thermodesulfobacteriota</taxon>
        <taxon>Desulfobacteria</taxon>
        <taxon>Desulfobacterales</taxon>
        <taxon>Desulfobacteraceae</taxon>
        <taxon>Candidatus Magnetoglobus</taxon>
    </lineage>
</organism>
<protein>
    <submittedName>
        <fullName evidence="1">Uncharacterized protein</fullName>
    </submittedName>
</protein>
<name>A0A1V1PB18_9BACT</name>
<dbReference type="AlphaFoldDB" id="A0A1V1PB18"/>
<comment type="caution">
    <text evidence="1">The sequence shown here is derived from an EMBL/GenBank/DDBJ whole genome shotgun (WGS) entry which is preliminary data.</text>
</comment>
<dbReference type="EMBL" id="ATBP01000188">
    <property type="protein sequence ID" value="ETR72051.1"/>
    <property type="molecule type" value="Genomic_DNA"/>
</dbReference>
<accession>A0A1V1PB18</accession>
<gene>
    <name evidence="1" type="ORF">OMM_02003</name>
</gene>
<evidence type="ECO:0000313" key="1">
    <source>
        <dbReference type="EMBL" id="ETR72051.1"/>
    </source>
</evidence>
<proteinExistence type="predicted"/>
<sequence length="384" mass="45417">MTNKPPVKIGVKTMNRRRDKEIMANQRLRHESLSMENRLRRTIYTILSDVLHTELVEYTLVDSYFEFKNNQLEYPFVEKRELKPRARIPDVEYQLHNSCLVIFLEDSIPTQHKKYIRFFNDNRVNKKNLIQSKNIPISKNFDRTLKFMDSPNFFDFLTLMLPVDYALLIEQDPALKNKSRYCLTYFHVRVDWPIADAAEELARDLRYISKDLYEKGDRYAEDIQKKFFEYYGLPFMAGGRRTAAIVSAQYFKRLNCLSTIYAGSSESRCLFRISESSISKTILMELSDTDIHQLCEVNDISRRSFSKNYLIDRYGKNGVGIFQTIYAPTIHSFPPEDGRLRELNPDLFWITVDEQYLLPRPDVWKHPPLNFSVIYSVRDDGIRK</sequence>
<reference evidence="2" key="1">
    <citation type="submission" date="2012-11" db="EMBL/GenBank/DDBJ databases">
        <authorList>
            <person name="Lucero-Rivera Y.E."/>
            <person name="Tovar-Ramirez D."/>
        </authorList>
    </citation>
    <scope>NUCLEOTIDE SEQUENCE [LARGE SCALE GENOMIC DNA]</scope>
    <source>
        <strain evidence="2">Araruama</strain>
    </source>
</reference>
<dbReference type="Proteomes" id="UP000189670">
    <property type="component" value="Unassembled WGS sequence"/>
</dbReference>